<dbReference type="Proteomes" id="UP000825799">
    <property type="component" value="Chromosome"/>
</dbReference>
<dbReference type="InterPro" id="IPR051691">
    <property type="entry name" value="Metab_Enz_Cyan_OpOx_G3PDH"/>
</dbReference>
<dbReference type="PANTHER" id="PTHR42949:SF3">
    <property type="entry name" value="ANAEROBIC GLYCEROL-3-PHOSPHATE DEHYDROGENASE SUBUNIT B"/>
    <property type="match status" value="1"/>
</dbReference>
<dbReference type="Gene3D" id="3.10.20.440">
    <property type="entry name" value="2Fe-2S iron-sulphur cluster binding domain, sarcosine oxidase, alpha subunit, N-terminal domain"/>
    <property type="match status" value="1"/>
</dbReference>
<dbReference type="PRINTS" id="PR00368">
    <property type="entry name" value="FADPNR"/>
</dbReference>
<dbReference type="Pfam" id="PF07992">
    <property type="entry name" value="Pyr_redox_2"/>
    <property type="match status" value="1"/>
</dbReference>
<feature type="domain" description="FAD/NAD(P)-binding" evidence="3">
    <location>
        <begin position="147"/>
        <end position="285"/>
    </location>
</feature>
<dbReference type="Gene3D" id="3.50.50.60">
    <property type="entry name" value="FAD/NAD(P)-binding domain"/>
    <property type="match status" value="1"/>
</dbReference>
<evidence type="ECO:0000313" key="5">
    <source>
        <dbReference type="Proteomes" id="UP000825799"/>
    </source>
</evidence>
<name>A0ABX8WGH9_9HYPH</name>
<dbReference type="InterPro" id="IPR042204">
    <property type="entry name" value="2Fe-2S-bd_N"/>
</dbReference>
<gene>
    <name evidence="4" type="ORF">K1X15_05180</name>
</gene>
<feature type="region of interest" description="Disordered" evidence="2">
    <location>
        <begin position="450"/>
        <end position="475"/>
    </location>
</feature>
<evidence type="ECO:0000256" key="1">
    <source>
        <dbReference type="ARBA" id="ARBA00023002"/>
    </source>
</evidence>
<evidence type="ECO:0000256" key="2">
    <source>
        <dbReference type="SAM" id="MobiDB-lite"/>
    </source>
</evidence>
<dbReference type="PRINTS" id="PR00411">
    <property type="entry name" value="PNDRDTASEI"/>
</dbReference>
<dbReference type="RefSeq" id="WP_220306437.1">
    <property type="nucleotide sequence ID" value="NZ_CP080590.1"/>
</dbReference>
<organism evidence="4 5">
    <name type="scientific">Devosia salina</name>
    <dbReference type="NCBI Taxonomy" id="2860336"/>
    <lineage>
        <taxon>Bacteria</taxon>
        <taxon>Pseudomonadati</taxon>
        <taxon>Pseudomonadota</taxon>
        <taxon>Alphaproteobacteria</taxon>
        <taxon>Hyphomicrobiales</taxon>
        <taxon>Devosiaceae</taxon>
        <taxon>Devosia</taxon>
    </lineage>
</organism>
<dbReference type="EMBL" id="CP080590">
    <property type="protein sequence ID" value="QYO77963.1"/>
    <property type="molecule type" value="Genomic_DNA"/>
</dbReference>
<dbReference type="InterPro" id="IPR036188">
    <property type="entry name" value="FAD/NAD-bd_sf"/>
</dbReference>
<protein>
    <submittedName>
        <fullName evidence="4">(2Fe-2S)-binding protein</fullName>
    </submittedName>
</protein>
<evidence type="ECO:0000313" key="4">
    <source>
        <dbReference type="EMBL" id="QYO77963.1"/>
    </source>
</evidence>
<keyword evidence="5" id="KW-1185">Reference proteome</keyword>
<sequence length="660" mass="68435">MRAQINRLPEGTAKGFAGAAIDRGRPLRFRLDGRIVSGFDGDTVLSAALASGIDTLGQCQGSPVGLLPRATPAISHASLANDPQRALPMARTLAQDGAEYITLGVRRPGALTRLFQPGRTLGLLLDDLHALDRPWRTTAGASNLSADLLVIGGGVAGLAAALAGARAGLQVIVLEARPQLGGCSGLFGTQEGEDTPEESMSRLAGDVVANDAIKALTATRAFAVRPGLVRAHQVASEAGTVQGRVIDISAPHIVLATGSLEKLPIFAGNRLPGVIGTLDAYELATRYGVWPGQTALVATSSNPAYRLAMLASDAGIAIGRIFDTRPRASSRFIEFSRAYGMVQSPGTTPASVGIARAGGTLSVHLDRQGGSTMVTDRLLACGGWQPDLTLWHIAGGASQWHAGHGRIEAIGSCDGVALAGSAAGYLTRLGCIQSGSDAVDQLLGRPRRPVEDPVIDPLYETPDGPPGISEQRPQAAPTYLDGGVSLLQRPAPASRRRAWPFWRHGPAGLTVLSEAPQPLAICDVAAGVELGLVPPAAAGVVAQERVALVPLSRRDGDDSEKVDADEQPGALEVPSYLRGRYGSDAQLVRLVPGEPRTFDTGALVYRSSDNSHPLQSIGVVLRQGAGAAIALVAVPAIAAGLPVTVRDKGSALARIEPLER</sequence>
<dbReference type="PANTHER" id="PTHR42949">
    <property type="entry name" value="ANAEROBIC GLYCEROL-3-PHOSPHATE DEHYDROGENASE SUBUNIT B"/>
    <property type="match status" value="1"/>
</dbReference>
<reference evidence="4 5" key="1">
    <citation type="submission" date="2021-08" db="EMBL/GenBank/DDBJ databases">
        <title>Devosia salina sp. nov., isolated from the South China Sea sediment.</title>
        <authorList>
            <person name="Zhou Z."/>
        </authorList>
    </citation>
    <scope>NUCLEOTIDE SEQUENCE [LARGE SCALE GENOMIC DNA]</scope>
    <source>
        <strain evidence="4 5">SCS-3</strain>
    </source>
</reference>
<accession>A0ABX8WGH9</accession>
<proteinExistence type="predicted"/>
<dbReference type="InterPro" id="IPR023753">
    <property type="entry name" value="FAD/NAD-binding_dom"/>
</dbReference>
<evidence type="ECO:0000259" key="3">
    <source>
        <dbReference type="Pfam" id="PF07992"/>
    </source>
</evidence>
<dbReference type="Pfam" id="PF13510">
    <property type="entry name" value="Fer2_4"/>
    <property type="match status" value="1"/>
</dbReference>
<dbReference type="SUPFAM" id="SSF51905">
    <property type="entry name" value="FAD/NAD(P)-binding domain"/>
    <property type="match status" value="1"/>
</dbReference>
<keyword evidence="1" id="KW-0560">Oxidoreductase</keyword>